<evidence type="ECO:0000256" key="1">
    <source>
        <dbReference type="SAM" id="Phobius"/>
    </source>
</evidence>
<gene>
    <name evidence="2" type="ORF">FHX61_004662</name>
</gene>
<dbReference type="EMBL" id="JACHWF010000006">
    <property type="protein sequence ID" value="MBB3009986.1"/>
    <property type="molecule type" value="Genomic_DNA"/>
</dbReference>
<keyword evidence="3" id="KW-1185">Reference proteome</keyword>
<comment type="caution">
    <text evidence="2">The sequence shown here is derived from an EMBL/GenBank/DDBJ whole genome shotgun (WGS) entry which is preliminary data.</text>
</comment>
<keyword evidence="1" id="KW-1133">Transmembrane helix</keyword>
<keyword evidence="1" id="KW-0472">Membrane</keyword>
<dbReference type="RefSeq" id="WP_183300326.1">
    <property type="nucleotide sequence ID" value="NZ_JACHWF010000006.1"/>
</dbReference>
<protein>
    <submittedName>
        <fullName evidence="2">Uncharacterized protein</fullName>
    </submittedName>
</protein>
<name>A0A7W4VE93_9BURK</name>
<evidence type="ECO:0000313" key="3">
    <source>
        <dbReference type="Proteomes" id="UP000578036"/>
    </source>
</evidence>
<accession>A0A7W4VE93</accession>
<evidence type="ECO:0000313" key="2">
    <source>
        <dbReference type="EMBL" id="MBB3009986.1"/>
    </source>
</evidence>
<reference evidence="2 3" key="1">
    <citation type="submission" date="2020-08" db="EMBL/GenBank/DDBJ databases">
        <title>Genomic Encyclopedia of Type Strains, Phase IV (KMG-V): Genome sequencing to study the core and pangenomes of soil and plant-associated prokaryotes.</title>
        <authorList>
            <person name="Whitman W."/>
        </authorList>
    </citation>
    <scope>NUCLEOTIDE SEQUENCE [LARGE SCALE GENOMIC DNA]</scope>
    <source>
        <strain evidence="2 3">SLV-2362</strain>
    </source>
</reference>
<dbReference type="AlphaFoldDB" id="A0A7W4VE93"/>
<organism evidence="2 3">
    <name type="scientific">Cupriavidus alkaliphilus</name>
    <dbReference type="NCBI Taxonomy" id="942866"/>
    <lineage>
        <taxon>Bacteria</taxon>
        <taxon>Pseudomonadati</taxon>
        <taxon>Pseudomonadota</taxon>
        <taxon>Betaproteobacteria</taxon>
        <taxon>Burkholderiales</taxon>
        <taxon>Burkholderiaceae</taxon>
        <taxon>Cupriavidus</taxon>
    </lineage>
</organism>
<proteinExistence type="predicted"/>
<dbReference type="Proteomes" id="UP000578036">
    <property type="component" value="Unassembled WGS sequence"/>
</dbReference>
<keyword evidence="1" id="KW-0812">Transmembrane</keyword>
<feature type="transmembrane region" description="Helical" evidence="1">
    <location>
        <begin position="6"/>
        <end position="29"/>
    </location>
</feature>
<sequence>MSWDWNILIQVATSAIGAGVVAACVNQGLVWLKEHRRARQDASREQRHTALIIAIALESFALACANWIGDAECAEAEADARHSHEPLAGLGPIPLLSLPEDVNWRWMAPSLAAHAHELPLLVEYSRSYANATTMYGDPFDWAAEARKQIGRRGNEAWLLAEALRAASGLPASRLDTDPWDFRETFAVAAKSNDAPFAASPAELASAEVQPAS</sequence>